<evidence type="ECO:0000313" key="8">
    <source>
        <dbReference type="EMBL" id="OEO28898.1"/>
    </source>
</evidence>
<dbReference type="NCBIfam" id="TIGR02434">
    <property type="entry name" value="CobF"/>
    <property type="match status" value="1"/>
</dbReference>
<dbReference type="InterPro" id="IPR000878">
    <property type="entry name" value="4pyrrol_Mease"/>
</dbReference>
<dbReference type="PANTHER" id="PTHR43467">
    <property type="entry name" value="COBALT-PRECORRIN-2 C(20)-METHYLTRANSFERASE"/>
    <property type="match status" value="1"/>
</dbReference>
<comment type="caution">
    <text evidence="8">The sequence shown here is derived from an EMBL/GenBank/DDBJ whole genome shotgun (WGS) entry which is preliminary data.</text>
</comment>
<dbReference type="InterPro" id="IPR014776">
    <property type="entry name" value="4pyrrole_Mease_sub2"/>
</dbReference>
<dbReference type="PIRSF" id="PIRSF036525">
    <property type="entry name" value="CobF"/>
    <property type="match status" value="1"/>
</dbReference>
<evidence type="ECO:0000256" key="1">
    <source>
        <dbReference type="ARBA" id="ARBA00004953"/>
    </source>
</evidence>
<evidence type="ECO:0000256" key="5">
    <source>
        <dbReference type="ARBA" id="ARBA00022691"/>
    </source>
</evidence>
<keyword evidence="2" id="KW-0169">Cobalamin biosynthesis</keyword>
<proteinExistence type="predicted"/>
<comment type="catalytic activity">
    <reaction evidence="6">
        <text>precorrin-5 + S-adenosyl-L-methionine + H2O = precorrin-6A + acetate + S-adenosyl-L-homocysteine + 2 H(+)</text>
        <dbReference type="Rhea" id="RHEA:18261"/>
        <dbReference type="ChEBI" id="CHEBI:15377"/>
        <dbReference type="ChEBI" id="CHEBI:15378"/>
        <dbReference type="ChEBI" id="CHEBI:30089"/>
        <dbReference type="ChEBI" id="CHEBI:57856"/>
        <dbReference type="ChEBI" id="CHEBI:59789"/>
        <dbReference type="ChEBI" id="CHEBI:77871"/>
        <dbReference type="ChEBI" id="CHEBI:77872"/>
        <dbReference type="EC" id="2.1.1.152"/>
    </reaction>
</comment>
<dbReference type="InterPro" id="IPR012797">
    <property type="entry name" value="CobF"/>
</dbReference>
<dbReference type="EMBL" id="LAJE02000346">
    <property type="protein sequence ID" value="OEO28898.1"/>
    <property type="molecule type" value="Genomic_DNA"/>
</dbReference>
<feature type="domain" description="Tetrapyrrole methylase" evidence="7">
    <location>
        <begin position="4"/>
        <end position="223"/>
    </location>
</feature>
<dbReference type="GO" id="GO:0043819">
    <property type="term" value="F:precorrin-6A synthase (deacetylating) activity"/>
    <property type="evidence" value="ECO:0007669"/>
    <property type="project" value="UniProtKB-EC"/>
</dbReference>
<dbReference type="GO" id="GO:0032259">
    <property type="term" value="P:methylation"/>
    <property type="evidence" value="ECO:0007669"/>
    <property type="project" value="UniProtKB-KW"/>
</dbReference>
<dbReference type="CDD" id="cd11643">
    <property type="entry name" value="Precorrin-6A-synthase"/>
    <property type="match status" value="1"/>
</dbReference>
<keyword evidence="5 6" id="KW-0949">S-adenosyl-L-methionine</keyword>
<dbReference type="Gene3D" id="3.40.1010.10">
    <property type="entry name" value="Cobalt-precorrin-4 Transmethylase, Domain 1"/>
    <property type="match status" value="1"/>
</dbReference>
<evidence type="ECO:0000256" key="4">
    <source>
        <dbReference type="ARBA" id="ARBA00022679"/>
    </source>
</evidence>
<accession>A0A1E5XJX5</accession>
<sequence>MRTILVIGIGAGNPDYLTLQAIKAMNRAEVFFMPDKGEEKAGLNAIRLAMLEQFVSEPRYRLVEFAIPSRRKAATPDYRDSVEEWRDKLEVAYQRMFAELPDDGVGAFLVWGDPALYDGTLRILRDMQAAGSPIAIEVIPGISAPQALAAQHQVTLNRVGEAVTITTGRRVGEGEADALSSAVVMLDNHQVFRRFAMDEAEIFWGAYLGTADEILVAGKVSEVMDEIDAKRREAQARHGWIMDTYMIRKPQAD</sequence>
<evidence type="ECO:0000256" key="6">
    <source>
        <dbReference type="PIRNR" id="PIRNR036525"/>
    </source>
</evidence>
<comment type="function">
    <text evidence="6">Catalyzes the methylation of C-1 in precorrin-5 and the subsequent extrusion of acetic acid from the resulting intermediate to form cobalt-precorrin-6A.</text>
</comment>
<name>A0A1E5XJX5_9HYPH</name>
<dbReference type="AlphaFoldDB" id="A0A1E5XJX5"/>
<gene>
    <name evidence="8" type="ORF">VW23_002580</name>
</gene>
<dbReference type="SUPFAM" id="SSF53790">
    <property type="entry name" value="Tetrapyrrole methylase"/>
    <property type="match status" value="1"/>
</dbReference>
<dbReference type="OrthoDB" id="9787471at2"/>
<protein>
    <recommendedName>
        <fullName evidence="6">Precorrin-6A synthase [deacetylating]</fullName>
        <ecNumber evidence="6">2.1.1.152</ecNumber>
    </recommendedName>
</protein>
<evidence type="ECO:0000256" key="3">
    <source>
        <dbReference type="ARBA" id="ARBA00022603"/>
    </source>
</evidence>
<keyword evidence="9" id="KW-1185">Reference proteome</keyword>
<dbReference type="InterPro" id="IPR014777">
    <property type="entry name" value="4pyrrole_Mease_sub1"/>
</dbReference>
<dbReference type="Proteomes" id="UP000095463">
    <property type="component" value="Unassembled WGS sequence"/>
</dbReference>
<dbReference type="RefSeq" id="WP_069911813.1">
    <property type="nucleotide sequence ID" value="NZ_LAJE02000346.1"/>
</dbReference>
<dbReference type="Pfam" id="PF00590">
    <property type="entry name" value="TP_methylase"/>
    <property type="match status" value="1"/>
</dbReference>
<evidence type="ECO:0000313" key="9">
    <source>
        <dbReference type="Proteomes" id="UP000095463"/>
    </source>
</evidence>
<dbReference type="Gene3D" id="3.30.950.10">
    <property type="entry name" value="Methyltransferase, Cobalt-precorrin-4 Transmethylase, Domain 2"/>
    <property type="match status" value="1"/>
</dbReference>
<evidence type="ECO:0000259" key="7">
    <source>
        <dbReference type="Pfam" id="PF00590"/>
    </source>
</evidence>
<keyword evidence="4 6" id="KW-0808">Transferase</keyword>
<evidence type="ECO:0000256" key="2">
    <source>
        <dbReference type="ARBA" id="ARBA00022573"/>
    </source>
</evidence>
<organism evidence="8 9">
    <name type="scientific">Devosia insulae DS-56</name>
    <dbReference type="NCBI Taxonomy" id="1116389"/>
    <lineage>
        <taxon>Bacteria</taxon>
        <taxon>Pseudomonadati</taxon>
        <taxon>Pseudomonadota</taxon>
        <taxon>Alphaproteobacteria</taxon>
        <taxon>Hyphomicrobiales</taxon>
        <taxon>Devosiaceae</taxon>
        <taxon>Devosia</taxon>
    </lineage>
</organism>
<dbReference type="InterPro" id="IPR035996">
    <property type="entry name" value="4pyrrol_Methylase_sf"/>
</dbReference>
<dbReference type="GO" id="GO:0009236">
    <property type="term" value="P:cobalamin biosynthetic process"/>
    <property type="evidence" value="ECO:0007669"/>
    <property type="project" value="UniProtKB-KW"/>
</dbReference>
<keyword evidence="3 6" id="KW-0489">Methyltransferase</keyword>
<dbReference type="PANTHER" id="PTHR43467:SF1">
    <property type="entry name" value="PRECORRIN-6A SYNTHASE [DEACETYLATING]"/>
    <property type="match status" value="1"/>
</dbReference>
<comment type="pathway">
    <text evidence="1">Cofactor biosynthesis; adenosylcobalamin biosynthesis.</text>
</comment>
<dbReference type="EC" id="2.1.1.152" evidence="6"/>
<reference evidence="8 9" key="1">
    <citation type="journal article" date="2015" name="Genome Announc.">
        <title>Genome Assemblies of Three Soil-Associated Devosia species: D. insulae, D. limi, and D. soli.</title>
        <authorList>
            <person name="Hassan Y.I."/>
            <person name="Lepp D."/>
            <person name="Zhou T."/>
        </authorList>
    </citation>
    <scope>NUCLEOTIDE SEQUENCE [LARGE SCALE GENOMIC DNA]</scope>
    <source>
        <strain evidence="8 9">DS-56</strain>
    </source>
</reference>